<evidence type="ECO:0000313" key="10">
    <source>
        <dbReference type="EMBL" id="CCG41050.1"/>
    </source>
</evidence>
<evidence type="ECO:0000256" key="3">
    <source>
        <dbReference type="ARBA" id="ARBA00022630"/>
    </source>
</evidence>
<keyword evidence="7 9" id="KW-1133">Transmembrane helix</keyword>
<evidence type="ECO:0000256" key="8">
    <source>
        <dbReference type="ARBA" id="ARBA00023136"/>
    </source>
</evidence>
<proteinExistence type="predicted"/>
<evidence type="ECO:0000256" key="1">
    <source>
        <dbReference type="ARBA" id="ARBA00022448"/>
    </source>
</evidence>
<dbReference type="STRING" id="1150626.PHAMO_230042"/>
<gene>
    <name evidence="10" type="ORF">PHAMO_230042</name>
</gene>
<evidence type="ECO:0000256" key="2">
    <source>
        <dbReference type="ARBA" id="ARBA00022553"/>
    </source>
</evidence>
<feature type="transmembrane region" description="Helical" evidence="9">
    <location>
        <begin position="21"/>
        <end position="40"/>
    </location>
</feature>
<evidence type="ECO:0000256" key="4">
    <source>
        <dbReference type="ARBA" id="ARBA00022643"/>
    </source>
</evidence>
<dbReference type="eggNOG" id="COG4658">
    <property type="taxonomic scope" value="Bacteria"/>
</dbReference>
<name>H8FRR2_MAGML</name>
<comment type="caution">
    <text evidence="10">The sequence shown here is derived from an EMBL/GenBank/DDBJ whole genome shotgun (WGS) entry which is preliminary data.</text>
</comment>
<dbReference type="AlphaFoldDB" id="H8FRR2"/>
<evidence type="ECO:0000256" key="5">
    <source>
        <dbReference type="ARBA" id="ARBA00022692"/>
    </source>
</evidence>
<feature type="transmembrane region" description="Helical" evidence="9">
    <location>
        <begin position="46"/>
        <end position="66"/>
    </location>
</feature>
<organism evidence="10 11">
    <name type="scientific">Magnetospirillum molischianum DSM 120</name>
    <dbReference type="NCBI Taxonomy" id="1150626"/>
    <lineage>
        <taxon>Bacteria</taxon>
        <taxon>Pseudomonadati</taxon>
        <taxon>Pseudomonadota</taxon>
        <taxon>Alphaproteobacteria</taxon>
        <taxon>Rhodospirillales</taxon>
        <taxon>Rhodospirillaceae</taxon>
        <taxon>Magnetospirillum</taxon>
    </lineage>
</organism>
<evidence type="ECO:0000256" key="6">
    <source>
        <dbReference type="ARBA" id="ARBA00022967"/>
    </source>
</evidence>
<dbReference type="GO" id="GO:0016020">
    <property type="term" value="C:membrane"/>
    <property type="evidence" value="ECO:0007669"/>
    <property type="project" value="InterPro"/>
</dbReference>
<accession>H8FRR2</accession>
<dbReference type="EMBL" id="CAHP01000016">
    <property type="protein sequence ID" value="CCG41050.1"/>
    <property type="molecule type" value="Genomic_DNA"/>
</dbReference>
<keyword evidence="5 9" id="KW-0812">Transmembrane</keyword>
<keyword evidence="6" id="KW-1278">Translocase</keyword>
<keyword evidence="8 9" id="KW-0472">Membrane</keyword>
<evidence type="ECO:0000256" key="7">
    <source>
        <dbReference type="ARBA" id="ARBA00022989"/>
    </source>
</evidence>
<keyword evidence="3" id="KW-0285">Flavoprotein</keyword>
<protein>
    <submittedName>
        <fullName evidence="10">Uncharacterized protein</fullName>
    </submittedName>
</protein>
<sequence>MRIAVDKSGPFTHAPTSVSRTMTLVLAALLPATLYDIWLFGWPAALMFLVTVLSCVGLDGFVPCLVQAPRWPHPCRWFGGSDRLVAGDEHAAVGSVVGVFRRCGFRDLPRQACLWRSRSKCVQPGDGRSYRGAGVVSAPDDHLRQAGAAGQRRFTRTAR</sequence>
<keyword evidence="11" id="KW-1185">Reference proteome</keyword>
<dbReference type="Pfam" id="PF03116">
    <property type="entry name" value="NQR2_RnfD_RnfE"/>
    <property type="match status" value="1"/>
</dbReference>
<evidence type="ECO:0000256" key="9">
    <source>
        <dbReference type="SAM" id="Phobius"/>
    </source>
</evidence>
<keyword evidence="4" id="KW-0288">FMN</keyword>
<keyword evidence="1" id="KW-0813">Transport</keyword>
<dbReference type="GO" id="GO:0055085">
    <property type="term" value="P:transmembrane transport"/>
    <property type="evidence" value="ECO:0007669"/>
    <property type="project" value="InterPro"/>
</dbReference>
<dbReference type="Proteomes" id="UP000004169">
    <property type="component" value="Unassembled WGS sequence"/>
</dbReference>
<reference evidence="10 11" key="1">
    <citation type="journal article" date="2012" name="J. Bacteriol.">
        <title>Draft Genome Sequence of the Purple Photosynthetic Bacterium Phaeospirillum molischianum DSM120, a Particularly Versatile Bacterium.</title>
        <authorList>
            <person name="Duquesne K."/>
            <person name="Prima V."/>
            <person name="Ji B."/>
            <person name="Rouy Z."/>
            <person name="Medigue C."/>
            <person name="Talla E."/>
            <person name="Sturgis J.N."/>
        </authorList>
    </citation>
    <scope>NUCLEOTIDE SEQUENCE [LARGE SCALE GENOMIC DNA]</scope>
    <source>
        <strain evidence="11">DSM120</strain>
    </source>
</reference>
<keyword evidence="2" id="KW-0597">Phosphoprotein</keyword>
<evidence type="ECO:0000313" key="11">
    <source>
        <dbReference type="Proteomes" id="UP000004169"/>
    </source>
</evidence>
<dbReference type="InterPro" id="IPR004338">
    <property type="entry name" value="NqrB/RnfD"/>
</dbReference>